<evidence type="ECO:0000256" key="12">
    <source>
        <dbReference type="SAM" id="SignalP"/>
    </source>
</evidence>
<evidence type="ECO:0000256" key="1">
    <source>
        <dbReference type="ARBA" id="ARBA00004115"/>
    </source>
</evidence>
<dbReference type="NCBIfam" id="TIGR04183">
    <property type="entry name" value="Por_Secre_tail"/>
    <property type="match status" value="1"/>
</dbReference>
<name>A0A5R9KBG4_9BACT</name>
<dbReference type="Pfam" id="PF24517">
    <property type="entry name" value="CBM96"/>
    <property type="match status" value="1"/>
</dbReference>
<dbReference type="RefSeq" id="WP_138282207.1">
    <property type="nucleotide sequence ID" value="NZ_BMGE01000003.1"/>
</dbReference>
<dbReference type="OrthoDB" id="1524003at2"/>
<feature type="domain" description="Carbohydrate-binding module family 96" evidence="15">
    <location>
        <begin position="1019"/>
        <end position="1184"/>
    </location>
</feature>
<dbReference type="EMBL" id="VCEI01000025">
    <property type="protein sequence ID" value="TLU92098.1"/>
    <property type="molecule type" value="Genomic_DNA"/>
</dbReference>
<dbReference type="GO" id="GO:0005576">
    <property type="term" value="C:extracellular region"/>
    <property type="evidence" value="ECO:0007669"/>
    <property type="project" value="UniProtKB-SubCell"/>
</dbReference>
<evidence type="ECO:0000313" key="16">
    <source>
        <dbReference type="EMBL" id="TLU92098.1"/>
    </source>
</evidence>
<gene>
    <name evidence="16" type="ORF">FEM55_15220</name>
</gene>
<dbReference type="SUPFAM" id="SSF49785">
    <property type="entry name" value="Galactose-binding domain-like"/>
    <property type="match status" value="1"/>
</dbReference>
<comment type="subcellular location">
    <subcellularLocation>
        <location evidence="1">Endoplasmic reticulum membrane</location>
        <topology evidence="1">Single-pass type I membrane protein</topology>
    </subcellularLocation>
    <subcellularLocation>
        <location evidence="2">Secreted</location>
    </subcellularLocation>
</comment>
<reference evidence="16 17" key="1">
    <citation type="submission" date="2019-05" db="EMBL/GenBank/DDBJ databases">
        <authorList>
            <person name="Qu J.-H."/>
        </authorList>
    </citation>
    <scope>NUCLEOTIDE SEQUENCE [LARGE SCALE GENOMIC DNA]</scope>
    <source>
        <strain evidence="16 17">Z12</strain>
    </source>
</reference>
<feature type="chain" id="PRO_5024447577" evidence="12">
    <location>
        <begin position="21"/>
        <end position="1292"/>
    </location>
</feature>
<keyword evidence="4" id="KW-0964">Secreted</keyword>
<sequence>MNKMVLFLAFSLISAEALLAQESGLVKDINVTRSANGFLIQESIAAGSMFYMIADHGPVKQGLWKSDGTAKGTVLVKEFPGARFVGNLSSYNGTVYFVVLPIVGSYELNLYKSDGTSEGTVLFHNLTYMLPDRTNMPYANLNGTLYFSGTTGLRKTDGTASGTVLLKRFTFHEKEVLKEAVEVNGTVFFTTVEDEIHYRLYKSSGTGSGTVDLGDNLAGPAWTYSSLVTMGSDVYFSASNARVAGLYKVSNATGITLVKAFSSGVQNLTRIGNSLYFTASDNGDGNELWKSDGSTAGTGLVKDIRSGASSSDPSMLTVVDEQLYFVANDGIHGRELWKSGGTAATTELVSDIRPGMADSEIRELTAVGSKATFVAQDGSGEKLWQINGNVYGTRVLAELAASHLLNVNGTLYFNGNTGRGPELFKSTMVTGGTHAVTELARPESMPLGFTQVNGVSYFTADDGIHGRELWKTDGSTAGTILVKDVVNGANSSYPEQITDVNGTAYFITGKESQVHSLWKSNGTPATTIKVKDFTKADTLQGLINVNGTLFFGVVNGSGSMQLWKSNGSAAGTQLIRTFAQTSTFLPVTMKGRLFFGAYDGINSVDLWKSDGTAAGTVLVKDLAVSRSRNDVEGLYTSITVAGNLVYYIITDFDGRFGRNQLVKSDGTSEGTTVITRLTSSFSKLTTVNNLVFYLAFHGGDDYDGEALWRTDGTEQGTFSVAGFQFYDYDRISTIFTHNLLAVDGNFYCVPKRQEQLWKSDGTVKGTKQVTHIGTPENGAFIRLTAAIGNTLYFTITDENHRLKLWKTQGTAESTGPAYDLNPNGSTLFYEIAALNDQLLVSADNGRYGAELFKVQQAHTENTMRINAGGAAFTASGERQFSADQYYEGIDRTSSVATGDILNTTDDVLYRSGRCSPSFSYTIPVPDGSMNVILHFAEIWYGVPGKGTGGAGKRQFNVTVEGSRKLTNFDIFAAAGGAMRAVQIPIPVTVTDGVLNIDFTSGAADMPRVSAIEIVATSLALKPVADAYVRDGKDYYWMRYGYTSSLEIKNNTDTDDLSTKRSSYLRFQLPQAAITSARLRVYGHNQENSKEISVHAYGVDDNSWVEEFITRRDAPAASTPSLGYAVVNAVYKYYEVDVSSYVKARQQFGETQVSFLLADPNNRNTRVVFNSKENSDNLPQLIVQTPSGNKNPARLNQEAVPSETVQDGQESAVYPNPVNGRFTITLSSRHSEDVSFDLLNSTGQSYPVAPLEKARAGQKAEADISGLALNAGMYLLKIHSAAATETIKLLVTE</sequence>
<dbReference type="Proteomes" id="UP000309788">
    <property type="component" value="Unassembled WGS sequence"/>
</dbReference>
<keyword evidence="8" id="KW-1133">Transmembrane helix</keyword>
<dbReference type="NCBIfam" id="NF033679">
    <property type="entry name" value="DNRLRE_dom"/>
    <property type="match status" value="1"/>
</dbReference>
<evidence type="ECO:0000256" key="5">
    <source>
        <dbReference type="ARBA" id="ARBA00022692"/>
    </source>
</evidence>
<dbReference type="PANTHER" id="PTHR13460:SF0">
    <property type="entry name" value="MALECTIN"/>
    <property type="match status" value="1"/>
</dbReference>
<evidence type="ECO:0000259" key="13">
    <source>
        <dbReference type="Pfam" id="PF11721"/>
    </source>
</evidence>
<protein>
    <submittedName>
        <fullName evidence="16">DNRLRE domain-containing protein</fullName>
    </submittedName>
</protein>
<keyword evidence="17" id="KW-1185">Reference proteome</keyword>
<dbReference type="InterPro" id="IPR026444">
    <property type="entry name" value="Secre_tail"/>
</dbReference>
<evidence type="ECO:0000256" key="9">
    <source>
        <dbReference type="ARBA" id="ARBA00023136"/>
    </source>
</evidence>
<dbReference type="InterPro" id="IPR030916">
    <property type="entry name" value="ELWxxDGT_rpt"/>
</dbReference>
<evidence type="ECO:0000256" key="7">
    <source>
        <dbReference type="ARBA" id="ARBA00022824"/>
    </source>
</evidence>
<dbReference type="GO" id="GO:0016020">
    <property type="term" value="C:membrane"/>
    <property type="evidence" value="ECO:0007669"/>
    <property type="project" value="TreeGrafter"/>
</dbReference>
<proteinExistence type="inferred from homology"/>
<comment type="similarity">
    <text evidence="3">Belongs to the malectin family.</text>
</comment>
<evidence type="ECO:0000256" key="2">
    <source>
        <dbReference type="ARBA" id="ARBA00004613"/>
    </source>
</evidence>
<comment type="caution">
    <text evidence="16">The sequence shown here is derived from an EMBL/GenBank/DDBJ whole genome shotgun (WGS) entry which is preliminary data.</text>
</comment>
<dbReference type="InterPro" id="IPR039155">
    <property type="entry name" value="MLEC"/>
</dbReference>
<evidence type="ECO:0000256" key="10">
    <source>
        <dbReference type="ARBA" id="ARBA00023180"/>
    </source>
</evidence>
<dbReference type="Gene3D" id="2.60.120.430">
    <property type="entry name" value="Galactose-binding lectin"/>
    <property type="match status" value="1"/>
</dbReference>
<feature type="domain" description="Secretion system C-terminal sorting" evidence="14">
    <location>
        <begin position="1212"/>
        <end position="1289"/>
    </location>
</feature>
<keyword evidence="7" id="KW-0256">Endoplasmic reticulum</keyword>
<keyword evidence="9" id="KW-0472">Membrane</keyword>
<feature type="domain" description="Malectin" evidence="13">
    <location>
        <begin position="862"/>
        <end position="1011"/>
    </location>
</feature>
<dbReference type="Pfam" id="PF18962">
    <property type="entry name" value="Por_Secre_tail"/>
    <property type="match status" value="1"/>
</dbReference>
<dbReference type="GO" id="GO:0030246">
    <property type="term" value="F:carbohydrate binding"/>
    <property type="evidence" value="ECO:0007669"/>
    <property type="project" value="InterPro"/>
</dbReference>
<feature type="signal peptide" evidence="12">
    <location>
        <begin position="1"/>
        <end position="20"/>
    </location>
</feature>
<dbReference type="InterPro" id="IPR055372">
    <property type="entry name" value="CBM96"/>
</dbReference>
<evidence type="ECO:0000259" key="15">
    <source>
        <dbReference type="Pfam" id="PF24517"/>
    </source>
</evidence>
<evidence type="ECO:0000256" key="4">
    <source>
        <dbReference type="ARBA" id="ARBA00022525"/>
    </source>
</evidence>
<keyword evidence="10" id="KW-0325">Glycoprotein</keyword>
<evidence type="ECO:0000256" key="8">
    <source>
        <dbReference type="ARBA" id="ARBA00022989"/>
    </source>
</evidence>
<keyword evidence="6 12" id="KW-0732">Signal</keyword>
<dbReference type="InterPro" id="IPR021720">
    <property type="entry name" value="Malectin_dom"/>
</dbReference>
<evidence type="ECO:0000313" key="17">
    <source>
        <dbReference type="Proteomes" id="UP000309788"/>
    </source>
</evidence>
<evidence type="ECO:0000256" key="11">
    <source>
        <dbReference type="ARBA" id="ARBA00023277"/>
    </source>
</evidence>
<keyword evidence="5" id="KW-0812">Transmembrane</keyword>
<evidence type="ECO:0000256" key="6">
    <source>
        <dbReference type="ARBA" id="ARBA00022729"/>
    </source>
</evidence>
<evidence type="ECO:0000259" key="14">
    <source>
        <dbReference type="Pfam" id="PF18962"/>
    </source>
</evidence>
<dbReference type="PANTHER" id="PTHR13460">
    <property type="match status" value="1"/>
</dbReference>
<dbReference type="InterPro" id="IPR008979">
    <property type="entry name" value="Galactose-bd-like_sf"/>
</dbReference>
<dbReference type="Pfam" id="PF11721">
    <property type="entry name" value="Malectin"/>
    <property type="match status" value="1"/>
</dbReference>
<keyword evidence="11" id="KW-0119">Carbohydrate metabolism</keyword>
<evidence type="ECO:0000256" key="3">
    <source>
        <dbReference type="ARBA" id="ARBA00009141"/>
    </source>
</evidence>
<dbReference type="NCBIfam" id="TIGR04534">
    <property type="entry name" value="ELWxxDGT_rpt"/>
    <property type="match status" value="3"/>
</dbReference>
<accession>A0A5R9KBG4</accession>
<organism evidence="16 17">
    <name type="scientific">Dyadobacter sediminis</name>
    <dbReference type="NCBI Taxonomy" id="1493691"/>
    <lineage>
        <taxon>Bacteria</taxon>
        <taxon>Pseudomonadati</taxon>
        <taxon>Bacteroidota</taxon>
        <taxon>Cytophagia</taxon>
        <taxon>Cytophagales</taxon>
        <taxon>Spirosomataceae</taxon>
        <taxon>Dyadobacter</taxon>
    </lineage>
</organism>